<keyword evidence="4 6" id="KW-0808">Transferase</keyword>
<dbReference type="Proteomes" id="UP000245539">
    <property type="component" value="Unassembled WGS sequence"/>
</dbReference>
<evidence type="ECO:0000259" key="7">
    <source>
        <dbReference type="Pfam" id="PF08323"/>
    </source>
</evidence>
<dbReference type="GO" id="GO:0009011">
    <property type="term" value="F:alpha-1,4-glucan glucosyltransferase (ADP-glucose donor) activity"/>
    <property type="evidence" value="ECO:0007669"/>
    <property type="project" value="UniProtKB-UniRule"/>
</dbReference>
<dbReference type="EMBL" id="QGKM01000015">
    <property type="protein sequence ID" value="PWQ98642.1"/>
    <property type="molecule type" value="Genomic_DNA"/>
</dbReference>
<dbReference type="AlphaFoldDB" id="A0A317CQT3"/>
<comment type="pathway">
    <text evidence="6">Glycan biosynthesis; glycogen biosynthesis.</text>
</comment>
<dbReference type="RefSeq" id="WP_109837108.1">
    <property type="nucleotide sequence ID" value="NZ_QGKM01000015.1"/>
</dbReference>
<comment type="similarity">
    <text evidence="2 6">Belongs to the glycosyltransferase 1 family. Bacterial/plant glycogen synthase subfamily.</text>
</comment>
<feature type="domain" description="Starch synthase catalytic" evidence="7">
    <location>
        <begin position="2"/>
        <end position="240"/>
    </location>
</feature>
<feature type="binding site" evidence="6">
    <location>
        <position position="15"/>
    </location>
    <ligand>
        <name>ADP-alpha-D-glucose</name>
        <dbReference type="ChEBI" id="CHEBI:57498"/>
    </ligand>
</feature>
<sequence>MNILFASSEVWPVVKTGGLGDVAYSLPHALQEAGEDVKIIMPAYRDVLASCDEIKILGWMDSPYGYFTPSIRLLEAKHKAIKTPFWLVDCQALFDRPGNPYVNQEGQDWFDNAERFTQFAWAVSQIATGHVIKDWKADVVHANDWQCGLIPAFLEEHPEPPKRIFTIHNLAYGGHFSEQQFHEMRLPNVWWSSEGVEFYGGFSMLKAGIIYSDAITTVSPTYAKEICSAEFGHGMEGILSARQYKLTGILNGIDDDVWNPQTDPYLPHHYSADQVQPGKSDNKRALLAKHVDHVTDAMMEAPLMGMVTRLVEQKGVDLITQAIPTLINQSDANFMLMGSGNPYYEQVIQKLRDRYPTRVFCYLGYSEETAHMVEAGSDVFLMPSRFEPCGLNQMYSLHYGTLPVVNFTGGLADTVVNVTDETIEDGTANGFVMYSADTNAFIATMQHMLHLYQDKPLWERLQQTGMRKDFGWHNSASQYLSLYH</sequence>
<evidence type="ECO:0000256" key="4">
    <source>
        <dbReference type="ARBA" id="ARBA00022679"/>
    </source>
</evidence>
<dbReference type="HAMAP" id="MF_00484">
    <property type="entry name" value="Glycogen_synth"/>
    <property type="match status" value="1"/>
</dbReference>
<proteinExistence type="inferred from homology"/>
<evidence type="ECO:0000256" key="1">
    <source>
        <dbReference type="ARBA" id="ARBA00001478"/>
    </source>
</evidence>
<dbReference type="CDD" id="cd03791">
    <property type="entry name" value="GT5_Glycogen_synthase_DULL1-like"/>
    <property type="match status" value="1"/>
</dbReference>
<dbReference type="OrthoDB" id="9808590at2"/>
<comment type="caution">
    <text evidence="8">The sequence shown here is derived from an EMBL/GenBank/DDBJ whole genome shotgun (WGS) entry which is preliminary data.</text>
</comment>
<evidence type="ECO:0000256" key="3">
    <source>
        <dbReference type="ARBA" id="ARBA00022676"/>
    </source>
</evidence>
<keyword evidence="3 6" id="KW-0328">Glycosyltransferase</keyword>
<evidence type="ECO:0000313" key="8">
    <source>
        <dbReference type="EMBL" id="PWQ98642.1"/>
    </source>
</evidence>
<reference evidence="8 9" key="1">
    <citation type="submission" date="2018-05" db="EMBL/GenBank/DDBJ databases">
        <title>Leucothrix arctica sp. nov., isolated from Arctic seawater.</title>
        <authorList>
            <person name="Choi A."/>
            <person name="Baek K."/>
        </authorList>
    </citation>
    <scope>NUCLEOTIDE SEQUENCE [LARGE SCALE GENOMIC DNA]</scope>
    <source>
        <strain evidence="8 9">JCM 18388</strain>
    </source>
</reference>
<gene>
    <name evidence="6" type="primary">glgA</name>
    <name evidence="8" type="ORF">DKW60_07875</name>
</gene>
<dbReference type="InterPro" id="IPR013534">
    <property type="entry name" value="Starch_synth_cat_dom"/>
</dbReference>
<dbReference type="SUPFAM" id="SSF53756">
    <property type="entry name" value="UDP-Glycosyltransferase/glycogen phosphorylase"/>
    <property type="match status" value="1"/>
</dbReference>
<dbReference type="Pfam" id="PF08323">
    <property type="entry name" value="Glyco_transf_5"/>
    <property type="match status" value="1"/>
</dbReference>
<accession>A0A317CQT3</accession>
<comment type="function">
    <text evidence="6">Synthesizes alpha-1,4-glucan chains using ADP-glucose.</text>
</comment>
<evidence type="ECO:0000256" key="2">
    <source>
        <dbReference type="ARBA" id="ARBA00010281"/>
    </source>
</evidence>
<dbReference type="EC" id="2.4.1.21" evidence="6"/>
<keyword evidence="5 6" id="KW-0320">Glycogen biosynthesis</keyword>
<dbReference type="Pfam" id="PF13692">
    <property type="entry name" value="Glyco_trans_1_4"/>
    <property type="match status" value="1"/>
</dbReference>
<dbReference type="GO" id="GO:0005978">
    <property type="term" value="P:glycogen biosynthetic process"/>
    <property type="evidence" value="ECO:0007669"/>
    <property type="project" value="UniProtKB-UniRule"/>
</dbReference>
<protein>
    <recommendedName>
        <fullName evidence="6">Glycogen synthase</fullName>
        <ecNumber evidence="6">2.4.1.21</ecNumber>
    </recommendedName>
    <alternativeName>
        <fullName evidence="6">Starch [bacterial glycogen] synthase</fullName>
    </alternativeName>
</protein>
<keyword evidence="9" id="KW-1185">Reference proteome</keyword>
<dbReference type="GO" id="GO:0004373">
    <property type="term" value="F:alpha-1,4-glucan glucosyltransferase (UDP-glucose donor) activity"/>
    <property type="evidence" value="ECO:0007669"/>
    <property type="project" value="InterPro"/>
</dbReference>
<evidence type="ECO:0000256" key="6">
    <source>
        <dbReference type="HAMAP-Rule" id="MF_00484"/>
    </source>
</evidence>
<dbReference type="PANTHER" id="PTHR45825">
    <property type="entry name" value="GRANULE-BOUND STARCH SYNTHASE 1, CHLOROPLASTIC/AMYLOPLASTIC"/>
    <property type="match status" value="1"/>
</dbReference>
<dbReference type="InterPro" id="IPR011835">
    <property type="entry name" value="GS/SS"/>
</dbReference>
<dbReference type="PANTHER" id="PTHR45825:SF11">
    <property type="entry name" value="ALPHA AMYLASE DOMAIN-CONTAINING PROTEIN"/>
    <property type="match status" value="1"/>
</dbReference>
<comment type="catalytic activity">
    <reaction evidence="1 6">
        <text>[(1-&gt;4)-alpha-D-glucosyl](n) + ADP-alpha-D-glucose = [(1-&gt;4)-alpha-D-glucosyl](n+1) + ADP + H(+)</text>
        <dbReference type="Rhea" id="RHEA:18189"/>
        <dbReference type="Rhea" id="RHEA-COMP:9584"/>
        <dbReference type="Rhea" id="RHEA-COMP:9587"/>
        <dbReference type="ChEBI" id="CHEBI:15378"/>
        <dbReference type="ChEBI" id="CHEBI:15444"/>
        <dbReference type="ChEBI" id="CHEBI:57498"/>
        <dbReference type="ChEBI" id="CHEBI:456216"/>
        <dbReference type="EC" id="2.4.1.21"/>
    </reaction>
</comment>
<dbReference type="Gene3D" id="3.40.50.2000">
    <property type="entry name" value="Glycogen Phosphorylase B"/>
    <property type="match status" value="2"/>
</dbReference>
<evidence type="ECO:0000313" key="9">
    <source>
        <dbReference type="Proteomes" id="UP000245539"/>
    </source>
</evidence>
<dbReference type="UniPathway" id="UPA00164"/>
<dbReference type="NCBIfam" id="TIGR02095">
    <property type="entry name" value="glgA"/>
    <property type="match status" value="1"/>
</dbReference>
<evidence type="ECO:0000256" key="5">
    <source>
        <dbReference type="ARBA" id="ARBA00023056"/>
    </source>
</evidence>
<dbReference type="NCBIfam" id="NF001899">
    <property type="entry name" value="PRK00654.1-2"/>
    <property type="match status" value="1"/>
</dbReference>
<name>A0A317CQT3_9GAMM</name>
<organism evidence="8 9">
    <name type="scientific">Leucothrix pacifica</name>
    <dbReference type="NCBI Taxonomy" id="1247513"/>
    <lineage>
        <taxon>Bacteria</taxon>
        <taxon>Pseudomonadati</taxon>
        <taxon>Pseudomonadota</taxon>
        <taxon>Gammaproteobacteria</taxon>
        <taxon>Thiotrichales</taxon>
        <taxon>Thiotrichaceae</taxon>
        <taxon>Leucothrix</taxon>
    </lineage>
</organism>